<evidence type="ECO:0000313" key="2">
    <source>
        <dbReference type="Proteomes" id="UP001596074"/>
    </source>
</evidence>
<proteinExistence type="predicted"/>
<protein>
    <submittedName>
        <fullName evidence="1">Uncharacterized protein</fullName>
    </submittedName>
</protein>
<dbReference type="Proteomes" id="UP001596074">
    <property type="component" value="Unassembled WGS sequence"/>
</dbReference>
<name>A0ABW1ACB4_9ACTN</name>
<dbReference type="EMBL" id="JBHSON010000086">
    <property type="protein sequence ID" value="MFC5752357.1"/>
    <property type="molecule type" value="Genomic_DNA"/>
</dbReference>
<gene>
    <name evidence="1" type="ORF">ACFPZN_42665</name>
</gene>
<comment type="caution">
    <text evidence="1">The sequence shown here is derived from an EMBL/GenBank/DDBJ whole genome shotgun (WGS) entry which is preliminary data.</text>
</comment>
<reference evidence="2" key="1">
    <citation type="journal article" date="2019" name="Int. J. Syst. Evol. Microbiol.">
        <title>The Global Catalogue of Microorganisms (GCM) 10K type strain sequencing project: providing services to taxonomists for standard genome sequencing and annotation.</title>
        <authorList>
            <consortium name="The Broad Institute Genomics Platform"/>
            <consortium name="The Broad Institute Genome Sequencing Center for Infectious Disease"/>
            <person name="Wu L."/>
            <person name="Ma J."/>
        </authorList>
    </citation>
    <scope>NUCLEOTIDE SEQUENCE [LARGE SCALE GENOMIC DNA]</scope>
    <source>
        <strain evidence="2">KCTC 42087</strain>
    </source>
</reference>
<keyword evidence="2" id="KW-1185">Reference proteome</keyword>
<dbReference type="RefSeq" id="WP_378288317.1">
    <property type="nucleotide sequence ID" value="NZ_JBHSON010000086.1"/>
</dbReference>
<sequence>MQPWVSMPGAGYLQVRDGMMAAVERAVFQGADVDTTLRAKQDELAALIRTDRK</sequence>
<organism evidence="1 2">
    <name type="scientific">Actinomadura rugatobispora</name>
    <dbReference type="NCBI Taxonomy" id="1994"/>
    <lineage>
        <taxon>Bacteria</taxon>
        <taxon>Bacillati</taxon>
        <taxon>Actinomycetota</taxon>
        <taxon>Actinomycetes</taxon>
        <taxon>Streptosporangiales</taxon>
        <taxon>Thermomonosporaceae</taxon>
        <taxon>Actinomadura</taxon>
    </lineage>
</organism>
<evidence type="ECO:0000313" key="1">
    <source>
        <dbReference type="EMBL" id="MFC5752357.1"/>
    </source>
</evidence>
<accession>A0ABW1ACB4</accession>